<feature type="region of interest" description="Disordered" evidence="1">
    <location>
        <begin position="45"/>
        <end position="68"/>
    </location>
</feature>
<sequence length="121" mass="13763">MTDDALLEAIDALQEEGDEDVGELLKMMNENRIISWEEAERILSDSNTGPVKCSLPPQTRPSEPDNDTDVEQCIRKLQANDPNLTQINLNNMKVGRLEIDENIYRVNPKKPVICVFFGKNY</sequence>
<evidence type="ECO:0000256" key="1">
    <source>
        <dbReference type="SAM" id="MobiDB-lite"/>
    </source>
</evidence>
<dbReference type="Proteomes" id="UP000887540">
    <property type="component" value="Unplaced"/>
</dbReference>
<name>A0A914EE29_9BILA</name>
<reference evidence="3" key="1">
    <citation type="submission" date="2022-11" db="UniProtKB">
        <authorList>
            <consortium name="WormBaseParasite"/>
        </authorList>
    </citation>
    <scope>IDENTIFICATION</scope>
</reference>
<organism evidence="2 3">
    <name type="scientific">Acrobeloides nanus</name>
    <dbReference type="NCBI Taxonomy" id="290746"/>
    <lineage>
        <taxon>Eukaryota</taxon>
        <taxon>Metazoa</taxon>
        <taxon>Ecdysozoa</taxon>
        <taxon>Nematoda</taxon>
        <taxon>Chromadorea</taxon>
        <taxon>Rhabditida</taxon>
        <taxon>Tylenchina</taxon>
        <taxon>Cephalobomorpha</taxon>
        <taxon>Cephaloboidea</taxon>
        <taxon>Cephalobidae</taxon>
        <taxon>Acrobeloides</taxon>
    </lineage>
</organism>
<evidence type="ECO:0000313" key="2">
    <source>
        <dbReference type="Proteomes" id="UP000887540"/>
    </source>
</evidence>
<keyword evidence="2" id="KW-1185">Reference proteome</keyword>
<protein>
    <submittedName>
        <fullName evidence="3">Tropomodulin</fullName>
    </submittedName>
</protein>
<evidence type="ECO:0000313" key="3">
    <source>
        <dbReference type="WBParaSite" id="ACRNAN_scaffold7119.g25813.t1"/>
    </source>
</evidence>
<accession>A0A914EE29</accession>
<dbReference type="WBParaSite" id="ACRNAN_scaffold7119.g25813.t1">
    <property type="protein sequence ID" value="ACRNAN_scaffold7119.g25813.t1"/>
    <property type="gene ID" value="ACRNAN_scaffold7119.g25813"/>
</dbReference>
<dbReference type="AlphaFoldDB" id="A0A914EE29"/>
<proteinExistence type="predicted"/>